<name>A0A0J1BN99_RHOIS</name>
<feature type="compositionally biased region" description="Basic and acidic residues" evidence="1">
    <location>
        <begin position="29"/>
        <end position="39"/>
    </location>
</feature>
<accession>A0A0J1BN99</accession>
<evidence type="ECO:0000256" key="1">
    <source>
        <dbReference type="SAM" id="MobiDB-lite"/>
    </source>
</evidence>
<proteinExistence type="predicted"/>
<protein>
    <submittedName>
        <fullName evidence="2">Uncharacterized protein</fullName>
    </submittedName>
</protein>
<sequence>MFPGRAWEQGILNPKNPSVIQHQSSSRKLSHERDVPDLP</sequence>
<keyword evidence="3" id="KW-1185">Reference proteome</keyword>
<dbReference type="Proteomes" id="UP000036367">
    <property type="component" value="Unassembled WGS sequence"/>
</dbReference>
<dbReference type="PATRIC" id="fig|595434.4.peg.118"/>
<comment type="caution">
    <text evidence="2">The sequence shown here is derived from an EMBL/GenBank/DDBJ whole genome shotgun (WGS) entry which is preliminary data.</text>
</comment>
<reference evidence="2" key="1">
    <citation type="submission" date="2015-05" db="EMBL/GenBank/DDBJ databases">
        <title>Permanent draft genome of Rhodopirellula islandicus K833.</title>
        <authorList>
            <person name="Kizina J."/>
            <person name="Richter M."/>
            <person name="Glockner F.O."/>
            <person name="Harder J."/>
        </authorList>
    </citation>
    <scope>NUCLEOTIDE SEQUENCE [LARGE SCALE GENOMIC DNA]</scope>
    <source>
        <strain evidence="2">K833</strain>
    </source>
</reference>
<dbReference type="AlphaFoldDB" id="A0A0J1BN99"/>
<dbReference type="STRING" id="595434.RISK_000125"/>
<feature type="compositionally biased region" description="Polar residues" evidence="1">
    <location>
        <begin position="15"/>
        <end position="27"/>
    </location>
</feature>
<feature type="region of interest" description="Disordered" evidence="1">
    <location>
        <begin position="1"/>
        <end position="39"/>
    </location>
</feature>
<organism evidence="2 3">
    <name type="scientific">Rhodopirellula islandica</name>
    <dbReference type="NCBI Taxonomy" id="595434"/>
    <lineage>
        <taxon>Bacteria</taxon>
        <taxon>Pseudomonadati</taxon>
        <taxon>Planctomycetota</taxon>
        <taxon>Planctomycetia</taxon>
        <taxon>Pirellulales</taxon>
        <taxon>Pirellulaceae</taxon>
        <taxon>Rhodopirellula</taxon>
    </lineage>
</organism>
<gene>
    <name evidence="2" type="ORF">RISK_000125</name>
</gene>
<evidence type="ECO:0000313" key="2">
    <source>
        <dbReference type="EMBL" id="KLU07946.1"/>
    </source>
</evidence>
<evidence type="ECO:0000313" key="3">
    <source>
        <dbReference type="Proteomes" id="UP000036367"/>
    </source>
</evidence>
<dbReference type="EMBL" id="LECT01000001">
    <property type="protein sequence ID" value="KLU07946.1"/>
    <property type="molecule type" value="Genomic_DNA"/>
</dbReference>